<dbReference type="Gene3D" id="3.30.365.10">
    <property type="entry name" value="Aldehyde oxidase/xanthine dehydrogenase, molybdopterin binding domain"/>
    <property type="match status" value="4"/>
</dbReference>
<dbReference type="SMART" id="SM01008">
    <property type="entry name" value="Ald_Xan_dh_C"/>
    <property type="match status" value="1"/>
</dbReference>
<dbReference type="Pfam" id="PF20256">
    <property type="entry name" value="MoCoBD_2"/>
    <property type="match status" value="2"/>
</dbReference>
<dbReference type="Pfam" id="PF02738">
    <property type="entry name" value="MoCoBD_1"/>
    <property type="match status" value="1"/>
</dbReference>
<dbReference type="Proteomes" id="UP000588068">
    <property type="component" value="Unassembled WGS sequence"/>
</dbReference>
<dbReference type="InterPro" id="IPR052516">
    <property type="entry name" value="N-heterocyclic_Hydroxylase"/>
</dbReference>
<dbReference type="RefSeq" id="WP_184330529.1">
    <property type="nucleotide sequence ID" value="NZ_JACHHZ010000002.1"/>
</dbReference>
<dbReference type="SUPFAM" id="SSF54665">
    <property type="entry name" value="CO dehydrogenase molybdoprotein N-domain-like"/>
    <property type="match status" value="1"/>
</dbReference>
<dbReference type="PANTHER" id="PTHR47495:SF2">
    <property type="entry name" value="ALDEHYDE DEHYDROGENASE"/>
    <property type="match status" value="1"/>
</dbReference>
<dbReference type="PIRSF" id="PIRSF036389">
    <property type="entry name" value="IOR_B"/>
    <property type="match status" value="1"/>
</dbReference>
<keyword evidence="4" id="KW-1185">Reference proteome</keyword>
<evidence type="ECO:0000259" key="2">
    <source>
        <dbReference type="SMART" id="SM01008"/>
    </source>
</evidence>
<keyword evidence="3" id="KW-0560">Oxidoreductase</keyword>
<dbReference type="PANTHER" id="PTHR47495">
    <property type="entry name" value="ALDEHYDE DEHYDROGENASE"/>
    <property type="match status" value="1"/>
</dbReference>
<dbReference type="InterPro" id="IPR046867">
    <property type="entry name" value="AldOxase/xan_DH_MoCoBD2"/>
</dbReference>
<dbReference type="InterPro" id="IPR037165">
    <property type="entry name" value="AldOxase/xan_DH_Mopterin-bd_sf"/>
</dbReference>
<name>A0A841HIC1_9GAMM</name>
<dbReference type="PROSITE" id="PS51318">
    <property type="entry name" value="TAT"/>
    <property type="match status" value="1"/>
</dbReference>
<dbReference type="EC" id="1.3.99.16" evidence="3"/>
<comment type="caution">
    <text evidence="3">The sequence shown here is derived from an EMBL/GenBank/DDBJ whole genome shotgun (WGS) entry which is preliminary data.</text>
</comment>
<dbReference type="InterPro" id="IPR006311">
    <property type="entry name" value="TAT_signal"/>
</dbReference>
<evidence type="ECO:0000313" key="3">
    <source>
        <dbReference type="EMBL" id="MBB6092747.1"/>
    </source>
</evidence>
<organism evidence="3 4">
    <name type="scientific">Povalibacter uvarum</name>
    <dbReference type="NCBI Taxonomy" id="732238"/>
    <lineage>
        <taxon>Bacteria</taxon>
        <taxon>Pseudomonadati</taxon>
        <taxon>Pseudomonadota</taxon>
        <taxon>Gammaproteobacteria</taxon>
        <taxon>Steroidobacterales</taxon>
        <taxon>Steroidobacteraceae</taxon>
        <taxon>Povalibacter</taxon>
    </lineage>
</organism>
<proteinExistence type="predicted"/>
<evidence type="ECO:0000313" key="4">
    <source>
        <dbReference type="Proteomes" id="UP000588068"/>
    </source>
</evidence>
<dbReference type="Gene3D" id="3.90.1170.50">
    <property type="entry name" value="Aldehyde oxidase/xanthine dehydrogenase, a/b hammerhead"/>
    <property type="match status" value="1"/>
</dbReference>
<evidence type="ECO:0000256" key="1">
    <source>
        <dbReference type="SAM" id="SignalP"/>
    </source>
</evidence>
<accession>A0A841HIC1</accession>
<dbReference type="InterPro" id="IPR036856">
    <property type="entry name" value="Ald_Oxase/Xan_DH_a/b_sf"/>
</dbReference>
<dbReference type="GO" id="GO:0047121">
    <property type="term" value="F:isoquinoline 1-oxidoreductase activity"/>
    <property type="evidence" value="ECO:0007669"/>
    <property type="project" value="UniProtKB-EC"/>
</dbReference>
<dbReference type="SUPFAM" id="SSF56003">
    <property type="entry name" value="Molybdenum cofactor-binding domain"/>
    <property type="match status" value="2"/>
</dbReference>
<dbReference type="EMBL" id="JACHHZ010000002">
    <property type="protein sequence ID" value="MBB6092747.1"/>
    <property type="molecule type" value="Genomic_DNA"/>
</dbReference>
<feature type="chain" id="PRO_5032311352" evidence="1">
    <location>
        <begin position="34"/>
        <end position="729"/>
    </location>
</feature>
<keyword evidence="1" id="KW-0732">Signal</keyword>
<dbReference type="AlphaFoldDB" id="A0A841HIC1"/>
<protein>
    <submittedName>
        <fullName evidence="3">Isoquinoline 1-oxidoreductase beta subunit</fullName>
        <ecNumber evidence="3">1.3.99.16</ecNumber>
    </submittedName>
</protein>
<sequence length="729" mass="78960">MTQTTISRRAFIQTSVAAGGGLLLGFHVPGADAASVEAHPWKTPTDGVEINAWLTIDRNGVVTVRVPHTEMGQGALTSVAMMIAEELNVDWSKIQAVFADPNRHLTRGREYKVMTTHGSQLVRLQHPHIMQAGASARERLKAAAAQAWRVDRSAVEAKLGVLKSGKRSGTYAEFATAAAAIQLPTEPAIKTPDQWWLLGQSKQRLDIPRKVDGSAAFAIDTRLPGMVYAAVKCCPVPWGKLKSFSFDAVKQRPGVIAAIELKAVPGKTAFSDMQNGVAIVADTWYRAKTALDLMPIEWDFGPAAQSSTESQWAEARKLLEQPGEVSNATGANAIEMIGAGGKVIAAEYHRPWETHARMEPINATVSVTDSRVDVWSPTQDQSLALTLAADQTGRDVKDVFVHTVFLGGGFGGGGGGNTAVTRQAAELSRQLKRPVKVVWSREEDINHDKQRPPNMTAFKALLGDKGLPSAWFTRSVWFTQDGMPRIGAAHADYSIGNMPYKVPNRHHERHNGKTHIPTATHRAPGAGQHGFMTESFVDEVAIAGGWNPLDWRIEMTKGMDDWQRVLLTLKEKSGFRTDLPRGEGMGIGIVESHGSIAAACATVTVSRRGALHVEKLVIVVDSGHVINPLGGIEQCEGSAAWELSHAWVGGLDLKEGRFTNTNFDTYNLLRIDQMPQVDVHFALSGGSKWGGLGEPAGPPVPPAVANAIFYATGKRIRSTPFRSHDLSWS</sequence>
<dbReference type="InterPro" id="IPR000674">
    <property type="entry name" value="Ald_Oxase/Xan_DH_a/b"/>
</dbReference>
<reference evidence="3 4" key="1">
    <citation type="submission" date="2020-08" db="EMBL/GenBank/DDBJ databases">
        <title>Genomic Encyclopedia of Type Strains, Phase IV (KMG-IV): sequencing the most valuable type-strain genomes for metagenomic binning, comparative biology and taxonomic classification.</title>
        <authorList>
            <person name="Goeker M."/>
        </authorList>
    </citation>
    <scope>NUCLEOTIDE SEQUENCE [LARGE SCALE GENOMIC DNA]</scope>
    <source>
        <strain evidence="3 4">DSM 26723</strain>
    </source>
</reference>
<dbReference type="InterPro" id="IPR012368">
    <property type="entry name" value="OxRdtase_Mopterin-bd_su_IorB"/>
</dbReference>
<dbReference type="InterPro" id="IPR008274">
    <property type="entry name" value="AldOxase/xan_DH_MoCoBD1"/>
</dbReference>
<feature type="domain" description="Aldehyde oxidase/xanthine dehydrogenase a/b hammerhead" evidence="2">
    <location>
        <begin position="212"/>
        <end position="302"/>
    </location>
</feature>
<gene>
    <name evidence="3" type="ORF">HNQ60_001625</name>
</gene>
<feature type="signal peptide" evidence="1">
    <location>
        <begin position="1"/>
        <end position="33"/>
    </location>
</feature>